<evidence type="ECO:0000313" key="1">
    <source>
        <dbReference type="EMBL" id="KAJ1143427.1"/>
    </source>
</evidence>
<gene>
    <name evidence="1" type="ORF">NDU88_009736</name>
</gene>
<reference evidence="1" key="1">
    <citation type="journal article" date="2022" name="bioRxiv">
        <title>Sequencing and chromosome-scale assembly of the giantPleurodeles waltlgenome.</title>
        <authorList>
            <person name="Brown T."/>
            <person name="Elewa A."/>
            <person name="Iarovenko S."/>
            <person name="Subramanian E."/>
            <person name="Araus A.J."/>
            <person name="Petzold A."/>
            <person name="Susuki M."/>
            <person name="Suzuki K.-i.T."/>
            <person name="Hayashi T."/>
            <person name="Toyoda A."/>
            <person name="Oliveira C."/>
            <person name="Osipova E."/>
            <person name="Leigh N.D."/>
            <person name="Simon A."/>
            <person name="Yun M.H."/>
        </authorList>
    </citation>
    <scope>NUCLEOTIDE SEQUENCE</scope>
    <source>
        <strain evidence="1">20211129_DDA</strain>
        <tissue evidence="1">Liver</tissue>
    </source>
</reference>
<dbReference type="EMBL" id="JANPWB010000010">
    <property type="protein sequence ID" value="KAJ1143427.1"/>
    <property type="molecule type" value="Genomic_DNA"/>
</dbReference>
<proteinExistence type="predicted"/>
<comment type="caution">
    <text evidence="1">The sequence shown here is derived from an EMBL/GenBank/DDBJ whole genome shotgun (WGS) entry which is preliminary data.</text>
</comment>
<dbReference type="AlphaFoldDB" id="A0AAV7QSG3"/>
<dbReference type="Proteomes" id="UP001066276">
    <property type="component" value="Chromosome 6"/>
</dbReference>
<sequence>MLHRTAVRRRLPSYVQDAAQTSLAKNGGVRLTSLHVHTPTAVKSHSHASGSGPQEGTGRRVILLHKFFSSSLSPCQSQFLLVQHLAGFGGKGRHQSVLATMLDGLPSCQEQRELRWRYRLLGENSVCGVWRLWEADVEHG</sequence>
<accession>A0AAV7QSG3</accession>
<keyword evidence="2" id="KW-1185">Reference proteome</keyword>
<organism evidence="1 2">
    <name type="scientific">Pleurodeles waltl</name>
    <name type="common">Iberian ribbed newt</name>
    <dbReference type="NCBI Taxonomy" id="8319"/>
    <lineage>
        <taxon>Eukaryota</taxon>
        <taxon>Metazoa</taxon>
        <taxon>Chordata</taxon>
        <taxon>Craniata</taxon>
        <taxon>Vertebrata</taxon>
        <taxon>Euteleostomi</taxon>
        <taxon>Amphibia</taxon>
        <taxon>Batrachia</taxon>
        <taxon>Caudata</taxon>
        <taxon>Salamandroidea</taxon>
        <taxon>Salamandridae</taxon>
        <taxon>Pleurodelinae</taxon>
        <taxon>Pleurodeles</taxon>
    </lineage>
</organism>
<evidence type="ECO:0000313" key="2">
    <source>
        <dbReference type="Proteomes" id="UP001066276"/>
    </source>
</evidence>
<protein>
    <submittedName>
        <fullName evidence="1">Uncharacterized protein</fullName>
    </submittedName>
</protein>
<name>A0AAV7QSG3_PLEWA</name>